<reference evidence="3" key="1">
    <citation type="journal article" date="2011" name="Science">
        <title>The plant cell wall-decomposing machinery underlies the functional diversity of forest fungi.</title>
        <authorList>
            <person name="Eastwood D.C."/>
            <person name="Floudas D."/>
            <person name="Binder M."/>
            <person name="Majcherczyk A."/>
            <person name="Schneider P."/>
            <person name="Aerts A."/>
            <person name="Asiegbu F.O."/>
            <person name="Baker S.E."/>
            <person name="Barry K."/>
            <person name="Bendiksby M."/>
            <person name="Blumentritt M."/>
            <person name="Coutinho P.M."/>
            <person name="Cullen D."/>
            <person name="de Vries R.P."/>
            <person name="Gathman A."/>
            <person name="Goodell B."/>
            <person name="Henrissat B."/>
            <person name="Ihrmark K."/>
            <person name="Kauserud H."/>
            <person name="Kohler A."/>
            <person name="LaButti K."/>
            <person name="Lapidus A."/>
            <person name="Lavin J.L."/>
            <person name="Lee Y.-H."/>
            <person name="Lindquist E."/>
            <person name="Lilly W."/>
            <person name="Lucas S."/>
            <person name="Morin E."/>
            <person name="Murat C."/>
            <person name="Oguiza J.A."/>
            <person name="Park J."/>
            <person name="Pisabarro A.G."/>
            <person name="Riley R."/>
            <person name="Rosling A."/>
            <person name="Salamov A."/>
            <person name="Schmidt O."/>
            <person name="Schmutz J."/>
            <person name="Skrede I."/>
            <person name="Stenlid J."/>
            <person name="Wiebenga A."/>
            <person name="Xie X."/>
            <person name="Kuees U."/>
            <person name="Hibbett D.S."/>
            <person name="Hoffmeister D."/>
            <person name="Hoegberg N."/>
            <person name="Martin F."/>
            <person name="Grigoriev I.V."/>
            <person name="Watkinson S.C."/>
        </authorList>
    </citation>
    <scope>NUCLEOTIDE SEQUENCE [LARGE SCALE GENOMIC DNA]</scope>
    <source>
        <strain evidence="3">strain S7.3</strain>
    </source>
</reference>
<gene>
    <name evidence="2" type="ORF">SERLA73DRAFT_133407</name>
</gene>
<feature type="compositionally biased region" description="Low complexity" evidence="1">
    <location>
        <begin position="14"/>
        <end position="24"/>
    </location>
</feature>
<protein>
    <recommendedName>
        <fullName evidence="4">RRM domain-containing protein</fullName>
    </recommendedName>
</protein>
<feature type="region of interest" description="Disordered" evidence="1">
    <location>
        <begin position="1"/>
        <end position="36"/>
    </location>
</feature>
<proteinExistence type="predicted"/>
<evidence type="ECO:0000256" key="1">
    <source>
        <dbReference type="SAM" id="MobiDB-lite"/>
    </source>
</evidence>
<keyword evidence="3" id="KW-1185">Reference proteome</keyword>
<organism evidence="3">
    <name type="scientific">Serpula lacrymans var. lacrymans (strain S7.3)</name>
    <name type="common">Dry rot fungus</name>
    <dbReference type="NCBI Taxonomy" id="936435"/>
    <lineage>
        <taxon>Eukaryota</taxon>
        <taxon>Fungi</taxon>
        <taxon>Dikarya</taxon>
        <taxon>Basidiomycota</taxon>
        <taxon>Agaricomycotina</taxon>
        <taxon>Agaricomycetes</taxon>
        <taxon>Agaricomycetidae</taxon>
        <taxon>Boletales</taxon>
        <taxon>Coniophorineae</taxon>
        <taxon>Serpulaceae</taxon>
        <taxon>Serpula</taxon>
    </lineage>
</organism>
<evidence type="ECO:0000313" key="3">
    <source>
        <dbReference type="Proteomes" id="UP000008063"/>
    </source>
</evidence>
<dbReference type="Proteomes" id="UP000008063">
    <property type="component" value="Unassembled WGS sequence"/>
</dbReference>
<accession>F8PRA9</accession>
<dbReference type="HOGENOM" id="CLU_2711779_0_0_1"/>
<evidence type="ECO:0008006" key="4">
    <source>
        <dbReference type="Google" id="ProtNLM"/>
    </source>
</evidence>
<name>F8PRA9_SERL3</name>
<evidence type="ECO:0000313" key="2">
    <source>
        <dbReference type="EMBL" id="EGO02400.1"/>
    </source>
</evidence>
<dbReference type="EMBL" id="GL945477">
    <property type="protein sequence ID" value="EGO02400.1"/>
    <property type="molecule type" value="Genomic_DNA"/>
</dbReference>
<dbReference type="AlphaFoldDB" id="F8PRA9"/>
<dbReference type="InParanoid" id="F8PRA9"/>
<feature type="non-terminal residue" evidence="2">
    <location>
        <position position="1"/>
    </location>
</feature>
<feature type="compositionally biased region" description="Gly residues" evidence="1">
    <location>
        <begin position="1"/>
        <end position="13"/>
    </location>
</feature>
<sequence>SSIGGGGVGGSSGTGSVTSHGAASHSVGANGPRNTVIDQNPPINTLYVGNLPTVGGGFKGFVFEEVRIPETLF</sequence>